<dbReference type="OrthoDB" id="27140at2759"/>
<dbReference type="RefSeq" id="XP_046061281.1">
    <property type="nucleotide sequence ID" value="XM_046205325.1"/>
</dbReference>
<dbReference type="AlphaFoldDB" id="A0A9P8P6C7"/>
<dbReference type="InterPro" id="IPR035969">
    <property type="entry name" value="Rab-GAP_TBC_sf"/>
</dbReference>
<dbReference type="SMART" id="SM00164">
    <property type="entry name" value="TBC"/>
    <property type="match status" value="1"/>
</dbReference>
<comment type="caution">
    <text evidence="3">The sequence shown here is derived from an EMBL/GenBank/DDBJ whole genome shotgun (WGS) entry which is preliminary data.</text>
</comment>
<dbReference type="Pfam" id="PF00566">
    <property type="entry name" value="RabGAP-TBC"/>
    <property type="match status" value="1"/>
</dbReference>
<feature type="compositionally biased region" description="Polar residues" evidence="1">
    <location>
        <begin position="474"/>
        <end position="485"/>
    </location>
</feature>
<feature type="region of interest" description="Disordered" evidence="1">
    <location>
        <begin position="472"/>
        <end position="504"/>
    </location>
</feature>
<gene>
    <name evidence="3" type="ORF">OGAPHI_004266</name>
</gene>
<dbReference type="GO" id="GO:0006886">
    <property type="term" value="P:intracellular protein transport"/>
    <property type="evidence" value="ECO:0007669"/>
    <property type="project" value="TreeGrafter"/>
</dbReference>
<dbReference type="Gene3D" id="1.10.8.270">
    <property type="entry name" value="putative rabgap domain of human tbc1 domain family member 14 like domains"/>
    <property type="match status" value="1"/>
</dbReference>
<dbReference type="SUPFAM" id="SSF47923">
    <property type="entry name" value="Ypt/Rab-GAP domain of gyp1p"/>
    <property type="match status" value="2"/>
</dbReference>
<name>A0A9P8P6C7_9ASCO</name>
<dbReference type="InterPro" id="IPR000195">
    <property type="entry name" value="Rab-GAP-TBC_dom"/>
</dbReference>
<reference evidence="3" key="1">
    <citation type="journal article" date="2021" name="Open Biol.">
        <title>Shared evolutionary footprints suggest mitochondrial oxidative damage underlies multiple complex I losses in fungi.</title>
        <authorList>
            <person name="Schikora-Tamarit M.A."/>
            <person name="Marcet-Houben M."/>
            <person name="Nosek J."/>
            <person name="Gabaldon T."/>
        </authorList>
    </citation>
    <scope>NUCLEOTIDE SEQUENCE</scope>
    <source>
        <strain evidence="3">CBS6075</strain>
    </source>
</reference>
<feature type="compositionally biased region" description="Basic and acidic residues" evidence="1">
    <location>
        <begin position="486"/>
        <end position="504"/>
    </location>
</feature>
<feature type="domain" description="Rab-GAP TBC" evidence="2">
    <location>
        <begin position="31"/>
        <end position="341"/>
    </location>
</feature>
<evidence type="ECO:0000256" key="1">
    <source>
        <dbReference type="SAM" id="MobiDB-lite"/>
    </source>
</evidence>
<proteinExistence type="predicted"/>
<accession>A0A9P8P6C7</accession>
<dbReference type="Gene3D" id="1.10.472.80">
    <property type="entry name" value="Ypt/Rab-GAP domain of gyp1p, domain 3"/>
    <property type="match status" value="1"/>
</dbReference>
<evidence type="ECO:0000259" key="2">
    <source>
        <dbReference type="SMART" id="SM00164"/>
    </source>
</evidence>
<keyword evidence="4" id="KW-1185">Reference proteome</keyword>
<evidence type="ECO:0000313" key="4">
    <source>
        <dbReference type="Proteomes" id="UP000769157"/>
    </source>
</evidence>
<protein>
    <recommendedName>
        <fullName evidence="2">Rab-GAP TBC domain-containing protein</fullName>
    </recommendedName>
</protein>
<organism evidence="3 4">
    <name type="scientific">Ogataea philodendri</name>
    <dbReference type="NCBI Taxonomy" id="1378263"/>
    <lineage>
        <taxon>Eukaryota</taxon>
        <taxon>Fungi</taxon>
        <taxon>Dikarya</taxon>
        <taxon>Ascomycota</taxon>
        <taxon>Saccharomycotina</taxon>
        <taxon>Pichiomycetes</taxon>
        <taxon>Pichiales</taxon>
        <taxon>Pichiaceae</taxon>
        <taxon>Ogataea</taxon>
    </lineage>
</organism>
<dbReference type="PANTHER" id="PTHR22957">
    <property type="entry name" value="TBC1 DOMAIN FAMILY MEMBER GTPASE-ACTIVATING PROTEIN"/>
    <property type="match status" value="1"/>
</dbReference>
<reference evidence="3" key="2">
    <citation type="submission" date="2021-01" db="EMBL/GenBank/DDBJ databases">
        <authorList>
            <person name="Schikora-Tamarit M.A."/>
        </authorList>
    </citation>
    <scope>NUCLEOTIDE SEQUENCE</scope>
    <source>
        <strain evidence="3">CBS6075</strain>
    </source>
</reference>
<dbReference type="GO" id="GO:0005096">
    <property type="term" value="F:GTPase activator activity"/>
    <property type="evidence" value="ECO:0007669"/>
    <property type="project" value="TreeGrafter"/>
</dbReference>
<dbReference type="PANTHER" id="PTHR22957:SF27">
    <property type="entry name" value="TBC1 DOMAIN FAMILY MEMBER 13"/>
    <property type="match status" value="1"/>
</dbReference>
<dbReference type="Proteomes" id="UP000769157">
    <property type="component" value="Unassembled WGS sequence"/>
</dbReference>
<dbReference type="GeneID" id="70236231"/>
<dbReference type="EMBL" id="JAEUBE010000295">
    <property type="protein sequence ID" value="KAH3666077.1"/>
    <property type="molecule type" value="Genomic_DNA"/>
</dbReference>
<sequence length="522" mass="60454">MNENYTIRRIRRVLRKWPAEKLPQLTISGAYTCQAPYFSRSLLWKTVAFQVTGHCADLGLSRLKDYRKDYEILRSEFPVPWNELDEDHEFYQKLTIEGDLSDSFGKKMKISRIRVEHDPLSGPKKHKATDIQTLESLVADVNRLFPQKQEYFIESISNRQQLIEILFIWWKLNGGHYSQGLHELAGIIFIAVQTESINADKLVDPDPEAKQVATLMDSKYLTHDVFNIFNKLSSTLITLYYDETSLLQESIKFDLKLRLIDKYQYHLLKNKLRIDSSIWLIRYFRLLLIREIGLENSFELWDKLIAFSYTQNSDSMDLSLLLPYLIILLLSIIKSRLIISDYGEALFLLLHYPIDDKYKRQPISSAILVNDDLSSPTEELSFTYIEENHQAKHSNSFELEPDQSEDSDLVSLDISQLANDAIVLFQLSDQDLGAQGSKIIERYSGLSNEEDKQGTLTANPVKKRRPSAFRDLLTRSTSWNKSKGSQLKETKKPPAPKKDFDRTRLELRLASKVSQALKADKK</sequence>
<evidence type="ECO:0000313" key="3">
    <source>
        <dbReference type="EMBL" id="KAH3666077.1"/>
    </source>
</evidence>